<dbReference type="RefSeq" id="WP_406790975.1">
    <property type="nucleotide sequence ID" value="NZ_JBJHZX010000005.1"/>
</dbReference>
<gene>
    <name evidence="1" type="ORF">ACJDU8_04580</name>
</gene>
<keyword evidence="2" id="KW-1185">Reference proteome</keyword>
<protein>
    <submittedName>
        <fullName evidence="1">DUF6650 family protein</fullName>
    </submittedName>
</protein>
<name>A0ABW8SGL1_9CLOT</name>
<dbReference type="InterPro" id="IPR046592">
    <property type="entry name" value="DUF6650"/>
</dbReference>
<reference evidence="1 2" key="1">
    <citation type="submission" date="2024-11" db="EMBL/GenBank/DDBJ databases">
        <authorList>
            <person name="Heng Y.C."/>
            <person name="Lim A.C.H."/>
            <person name="Lee J.K.Y."/>
            <person name="Kittelmann S."/>
        </authorList>
    </citation>
    <scope>NUCLEOTIDE SEQUENCE [LARGE SCALE GENOMIC DNA]</scope>
    <source>
        <strain evidence="1 2">WILCCON 0269</strain>
    </source>
</reference>
<evidence type="ECO:0000313" key="2">
    <source>
        <dbReference type="Proteomes" id="UP001623660"/>
    </source>
</evidence>
<dbReference type="Proteomes" id="UP001623660">
    <property type="component" value="Unassembled WGS sequence"/>
</dbReference>
<dbReference type="EMBL" id="JBJHZX010000005">
    <property type="protein sequence ID" value="MFL0194852.1"/>
    <property type="molecule type" value="Genomic_DNA"/>
</dbReference>
<dbReference type="Pfam" id="PF20355">
    <property type="entry name" value="DUF6650"/>
    <property type="match status" value="1"/>
</dbReference>
<organism evidence="1 2">
    <name type="scientific">Candidatus Clostridium eludens</name>
    <dbReference type="NCBI Taxonomy" id="3381663"/>
    <lineage>
        <taxon>Bacteria</taxon>
        <taxon>Bacillati</taxon>
        <taxon>Bacillota</taxon>
        <taxon>Clostridia</taxon>
        <taxon>Eubacteriales</taxon>
        <taxon>Clostridiaceae</taxon>
        <taxon>Clostridium</taxon>
    </lineage>
</organism>
<proteinExistence type="predicted"/>
<evidence type="ECO:0000313" key="1">
    <source>
        <dbReference type="EMBL" id="MFL0194852.1"/>
    </source>
</evidence>
<comment type="caution">
    <text evidence="1">The sequence shown here is derived from an EMBL/GenBank/DDBJ whole genome shotgun (WGS) entry which is preliminary data.</text>
</comment>
<accession>A0ABW8SGL1</accession>
<sequence>MKFNEILNRITGLSCPIFGISWNPQETERSVAKKIIIYLEVKRVLYVPSEMEVPSHCVDSVIEIRNFLTSEMPNINKKSHLYAYVSAMRKSCNKFLSKCDERNEDIIVHGGEWGHWASWTFASALGEMRGTFGSMITQIASAYGLDVEEELATIIPE</sequence>